<comment type="caution">
    <text evidence="2">The sequence shown here is derived from an EMBL/GenBank/DDBJ whole genome shotgun (WGS) entry which is preliminary data.</text>
</comment>
<sequence length="115" mass="12696">MKPTDTSEFINSLNASVFAQQVGRALSDVAAGVVDHGKPGEVTLKFKLKQIGQSNQVTVSHTLDFVQPTKRGKKREDTSLDTPMYVTENGLELFQTSPTDQMFTREQAPVKAREV</sequence>
<evidence type="ECO:0008006" key="4">
    <source>
        <dbReference type="Google" id="ProtNLM"/>
    </source>
</evidence>
<organism evidence="2 3">
    <name type="scientific">Stutzerimonas stutzeri</name>
    <name type="common">Pseudomonas stutzeri</name>
    <dbReference type="NCBI Taxonomy" id="316"/>
    <lineage>
        <taxon>Bacteria</taxon>
        <taxon>Pseudomonadati</taxon>
        <taxon>Pseudomonadota</taxon>
        <taxon>Gammaproteobacteria</taxon>
        <taxon>Pseudomonadales</taxon>
        <taxon>Pseudomonadaceae</taxon>
        <taxon>Stutzerimonas</taxon>
    </lineage>
</organism>
<dbReference type="AlphaFoldDB" id="A0A2N8RZ07"/>
<accession>A0A2N8RZ07</accession>
<dbReference type="OrthoDB" id="9156612at2"/>
<evidence type="ECO:0000313" key="2">
    <source>
        <dbReference type="EMBL" id="PNF79609.1"/>
    </source>
</evidence>
<protein>
    <recommendedName>
        <fullName evidence="4">Prophage PssSM-02</fullName>
    </recommendedName>
</protein>
<gene>
    <name evidence="2" type="ORF">CXK92_13240</name>
</gene>
<dbReference type="EMBL" id="POUN01000004">
    <property type="protein sequence ID" value="PNF79609.1"/>
    <property type="molecule type" value="Genomic_DNA"/>
</dbReference>
<reference evidence="2 3" key="1">
    <citation type="submission" date="2018-01" db="EMBL/GenBank/DDBJ databases">
        <title>Denitrification phenotypes of diverse strains of Pseudomonas stutzeri.</title>
        <authorList>
            <person name="Milligan D.A."/>
            <person name="Bergaust L."/>
            <person name="Bakken L.R."/>
            <person name="Frostegard A."/>
        </authorList>
    </citation>
    <scope>NUCLEOTIDE SEQUENCE [LARGE SCALE GENOMIC DNA]</scope>
    <source>
        <strain evidence="2 3">KC</strain>
    </source>
</reference>
<name>A0A2N8RZ07_STUST</name>
<proteinExistence type="predicted"/>
<evidence type="ECO:0000256" key="1">
    <source>
        <dbReference type="SAM" id="MobiDB-lite"/>
    </source>
</evidence>
<dbReference type="Proteomes" id="UP000235925">
    <property type="component" value="Unassembled WGS sequence"/>
</dbReference>
<dbReference type="RefSeq" id="WP_102825499.1">
    <property type="nucleotide sequence ID" value="NZ_CP139348.1"/>
</dbReference>
<evidence type="ECO:0000313" key="3">
    <source>
        <dbReference type="Proteomes" id="UP000235925"/>
    </source>
</evidence>
<feature type="region of interest" description="Disordered" evidence="1">
    <location>
        <begin position="96"/>
        <end position="115"/>
    </location>
</feature>